<dbReference type="AlphaFoldDB" id="A0A938Y750"/>
<gene>
    <name evidence="1" type="ORF">JK386_04190</name>
</gene>
<reference evidence="1" key="1">
    <citation type="submission" date="2021-01" db="EMBL/GenBank/DDBJ databases">
        <title>Novel species in genus Nocardioides.</title>
        <authorList>
            <person name="Zhang G."/>
        </authorList>
    </citation>
    <scope>NUCLEOTIDE SEQUENCE</scope>
    <source>
        <strain evidence="1">Zg-536</strain>
    </source>
</reference>
<organism evidence="1 2">
    <name type="scientific">Nocardioides faecalis</name>
    <dbReference type="NCBI Taxonomy" id="2803858"/>
    <lineage>
        <taxon>Bacteria</taxon>
        <taxon>Bacillati</taxon>
        <taxon>Actinomycetota</taxon>
        <taxon>Actinomycetes</taxon>
        <taxon>Propionibacteriales</taxon>
        <taxon>Nocardioidaceae</taxon>
        <taxon>Nocardioides</taxon>
    </lineage>
</organism>
<accession>A0A938Y750</accession>
<dbReference type="GO" id="GO:0006355">
    <property type="term" value="P:regulation of DNA-templated transcription"/>
    <property type="evidence" value="ECO:0007669"/>
    <property type="project" value="InterPro"/>
</dbReference>
<proteinExistence type="predicted"/>
<evidence type="ECO:0008006" key="3">
    <source>
        <dbReference type="Google" id="ProtNLM"/>
    </source>
</evidence>
<dbReference type="InterPro" id="IPR010985">
    <property type="entry name" value="Ribbon_hlx_hlx"/>
</dbReference>
<comment type="caution">
    <text evidence="1">The sequence shown here is derived from an EMBL/GenBank/DDBJ whole genome shotgun (WGS) entry which is preliminary data.</text>
</comment>
<dbReference type="SUPFAM" id="SSF47598">
    <property type="entry name" value="Ribbon-helix-helix"/>
    <property type="match status" value="1"/>
</dbReference>
<evidence type="ECO:0000313" key="2">
    <source>
        <dbReference type="Proteomes" id="UP000663791"/>
    </source>
</evidence>
<sequence>MPGRPERKQIPLRLDPAIAEAVRRWAEDDLRSVNAQIEKLLHDALVRAGRLPRGGAGSGPSEGPEE</sequence>
<dbReference type="EMBL" id="JAERTX010000003">
    <property type="protein sequence ID" value="MBM9459090.1"/>
    <property type="molecule type" value="Genomic_DNA"/>
</dbReference>
<name>A0A938Y750_9ACTN</name>
<dbReference type="Proteomes" id="UP000663791">
    <property type="component" value="Unassembled WGS sequence"/>
</dbReference>
<evidence type="ECO:0000313" key="1">
    <source>
        <dbReference type="EMBL" id="MBM9459090.1"/>
    </source>
</evidence>
<dbReference type="InterPro" id="IPR013321">
    <property type="entry name" value="Arc_rbn_hlx_hlx"/>
</dbReference>
<keyword evidence="2" id="KW-1185">Reference proteome</keyword>
<dbReference type="Gene3D" id="1.10.1220.10">
    <property type="entry name" value="Met repressor-like"/>
    <property type="match status" value="1"/>
</dbReference>
<protein>
    <recommendedName>
        <fullName evidence="3">Arc family DNA-binding protein</fullName>
    </recommendedName>
</protein>